<dbReference type="InterPro" id="IPR056884">
    <property type="entry name" value="NPHP3-like_N"/>
</dbReference>
<dbReference type="PANTHER" id="PTHR10039">
    <property type="entry name" value="AMELOGENIN"/>
    <property type="match status" value="1"/>
</dbReference>
<comment type="caution">
    <text evidence="4">The sequence shown here is derived from an EMBL/GenBank/DDBJ whole genome shotgun (WGS) entry which is preliminary data.</text>
</comment>
<reference evidence="4" key="1">
    <citation type="submission" date="2019-10" db="EMBL/GenBank/DDBJ databases">
        <authorList>
            <consortium name="DOE Joint Genome Institute"/>
            <person name="Kuo A."/>
            <person name="Miyauchi S."/>
            <person name="Kiss E."/>
            <person name="Drula E."/>
            <person name="Kohler A."/>
            <person name="Sanchez-Garcia M."/>
            <person name="Andreopoulos B."/>
            <person name="Barry K.W."/>
            <person name="Bonito G."/>
            <person name="Buee M."/>
            <person name="Carver A."/>
            <person name="Chen C."/>
            <person name="Cichocki N."/>
            <person name="Clum A."/>
            <person name="Culley D."/>
            <person name="Crous P.W."/>
            <person name="Fauchery L."/>
            <person name="Girlanda M."/>
            <person name="Hayes R."/>
            <person name="Keri Z."/>
            <person name="LaButti K."/>
            <person name="Lipzen A."/>
            <person name="Lombard V."/>
            <person name="Magnuson J."/>
            <person name="Maillard F."/>
            <person name="Morin E."/>
            <person name="Murat C."/>
            <person name="Nolan M."/>
            <person name="Ohm R."/>
            <person name="Pangilinan J."/>
            <person name="Pereira M."/>
            <person name="Perotto S."/>
            <person name="Peter M."/>
            <person name="Riley R."/>
            <person name="Sitrit Y."/>
            <person name="Stielow B."/>
            <person name="Szollosi G."/>
            <person name="Zifcakova L."/>
            <person name="Stursova M."/>
            <person name="Spatafora J.W."/>
            <person name="Tedersoo L."/>
            <person name="Vaario L.-M."/>
            <person name="Yamada A."/>
            <person name="Yan M."/>
            <person name="Wang P."/>
            <person name="Xu J."/>
            <person name="Bruns T."/>
            <person name="Baldrian P."/>
            <person name="Vilgalys R."/>
            <person name="Henrissat B."/>
            <person name="Grigoriev I.V."/>
            <person name="Hibbett D."/>
            <person name="Nagy L.G."/>
            <person name="Martin F.M."/>
        </authorList>
    </citation>
    <scope>NUCLEOTIDE SEQUENCE</scope>
    <source>
        <strain evidence="4">Prilba</strain>
    </source>
</reference>
<organism evidence="4 5">
    <name type="scientific">Russula ochroleuca</name>
    <dbReference type="NCBI Taxonomy" id="152965"/>
    <lineage>
        <taxon>Eukaryota</taxon>
        <taxon>Fungi</taxon>
        <taxon>Dikarya</taxon>
        <taxon>Basidiomycota</taxon>
        <taxon>Agaricomycotina</taxon>
        <taxon>Agaricomycetes</taxon>
        <taxon>Russulales</taxon>
        <taxon>Russulaceae</taxon>
        <taxon>Russula</taxon>
    </lineage>
</organism>
<sequence length="516" mass="58153">MSDPSGSMLQSLFEAALRDYEKQTGMKLIEHPLARQLENCNSVESITAVLQEQARAFSEFRRDDDKVMKPLKCVVHVLHLLSTSLSFPNAKAISAAFAILLRAIKEVGASYDALVDLLDSIEHFMGRLDIYIKFPPMSQTAVMGEIIVKIMVELLSTIALVTKQINQKRPLKLIKKLWGGKEVEAVLERLDRLTRDEARTTAAQTLEVVYGLVQNMRVVMDDGKVSANGIRDALEIMQDIASKINKSKREKLLRSTRKWLSPPDPWENHNSARESHYEGTSLWFVEGNTYGEWILSESNCHLWIRGKPGAGKSILCSTIIEDVGDMCKSGLASLAFFYCDFRDDAKKNLRGLLSSLLVQFCHSSDTYSAILSDFYSEHDKGSRQPSDNALSDCLKRMFKHPGQAPIYIIIDALDECPNTFGMPTPREKVLKFVEELVDLQLTNLRICITSRPEADITISLDPLPFNQISLHTESGQVQDIVEYINFVVHADPKMKRWRAADKELVIEVLTNKVDGM</sequence>
<dbReference type="Gene3D" id="3.40.50.300">
    <property type="entry name" value="P-loop containing nucleotide triphosphate hydrolases"/>
    <property type="match status" value="1"/>
</dbReference>
<feature type="domain" description="Fungal STAND N-terminal Goodbye" evidence="2">
    <location>
        <begin position="13"/>
        <end position="131"/>
    </location>
</feature>
<keyword evidence="5" id="KW-1185">Reference proteome</keyword>
<dbReference type="EMBL" id="WHVB01000015">
    <property type="protein sequence ID" value="KAF8476329.1"/>
    <property type="molecule type" value="Genomic_DNA"/>
</dbReference>
<evidence type="ECO:0000259" key="2">
    <source>
        <dbReference type="Pfam" id="PF17109"/>
    </source>
</evidence>
<dbReference type="InterPro" id="IPR031350">
    <property type="entry name" value="Goodbye_dom"/>
</dbReference>
<dbReference type="OrthoDB" id="448455at2759"/>
<proteinExistence type="predicted"/>
<dbReference type="SUPFAM" id="SSF52540">
    <property type="entry name" value="P-loop containing nucleoside triphosphate hydrolases"/>
    <property type="match status" value="1"/>
</dbReference>
<feature type="domain" description="Nephrocystin 3-like N-terminal" evidence="3">
    <location>
        <begin position="279"/>
        <end position="451"/>
    </location>
</feature>
<evidence type="ECO:0000313" key="4">
    <source>
        <dbReference type="EMBL" id="KAF8476329.1"/>
    </source>
</evidence>
<evidence type="ECO:0008006" key="6">
    <source>
        <dbReference type="Google" id="ProtNLM"/>
    </source>
</evidence>
<reference evidence="4" key="2">
    <citation type="journal article" date="2020" name="Nat. Commun.">
        <title>Large-scale genome sequencing of mycorrhizal fungi provides insights into the early evolution of symbiotic traits.</title>
        <authorList>
            <person name="Miyauchi S."/>
            <person name="Kiss E."/>
            <person name="Kuo A."/>
            <person name="Drula E."/>
            <person name="Kohler A."/>
            <person name="Sanchez-Garcia M."/>
            <person name="Morin E."/>
            <person name="Andreopoulos B."/>
            <person name="Barry K.W."/>
            <person name="Bonito G."/>
            <person name="Buee M."/>
            <person name="Carver A."/>
            <person name="Chen C."/>
            <person name="Cichocki N."/>
            <person name="Clum A."/>
            <person name="Culley D."/>
            <person name="Crous P.W."/>
            <person name="Fauchery L."/>
            <person name="Girlanda M."/>
            <person name="Hayes R.D."/>
            <person name="Keri Z."/>
            <person name="LaButti K."/>
            <person name="Lipzen A."/>
            <person name="Lombard V."/>
            <person name="Magnuson J."/>
            <person name="Maillard F."/>
            <person name="Murat C."/>
            <person name="Nolan M."/>
            <person name="Ohm R.A."/>
            <person name="Pangilinan J."/>
            <person name="Pereira M.F."/>
            <person name="Perotto S."/>
            <person name="Peter M."/>
            <person name="Pfister S."/>
            <person name="Riley R."/>
            <person name="Sitrit Y."/>
            <person name="Stielow J.B."/>
            <person name="Szollosi G."/>
            <person name="Zifcakova L."/>
            <person name="Stursova M."/>
            <person name="Spatafora J.W."/>
            <person name="Tedersoo L."/>
            <person name="Vaario L.M."/>
            <person name="Yamada A."/>
            <person name="Yan M."/>
            <person name="Wang P."/>
            <person name="Xu J."/>
            <person name="Bruns T."/>
            <person name="Baldrian P."/>
            <person name="Vilgalys R."/>
            <person name="Dunand C."/>
            <person name="Henrissat B."/>
            <person name="Grigoriev I.V."/>
            <person name="Hibbett D."/>
            <person name="Nagy L.G."/>
            <person name="Martin F.M."/>
        </authorList>
    </citation>
    <scope>NUCLEOTIDE SEQUENCE</scope>
    <source>
        <strain evidence="4">Prilba</strain>
    </source>
</reference>
<evidence type="ECO:0000313" key="5">
    <source>
        <dbReference type="Proteomes" id="UP000759537"/>
    </source>
</evidence>
<dbReference type="Proteomes" id="UP000759537">
    <property type="component" value="Unassembled WGS sequence"/>
</dbReference>
<protein>
    <recommendedName>
        <fullName evidence="6">NACHT domain-containing protein</fullName>
    </recommendedName>
</protein>
<name>A0A9P5MRV2_9AGAM</name>
<dbReference type="PANTHER" id="PTHR10039:SF16">
    <property type="entry name" value="GPI INOSITOL-DEACYLASE"/>
    <property type="match status" value="1"/>
</dbReference>
<dbReference type="Pfam" id="PF24883">
    <property type="entry name" value="NPHP3_N"/>
    <property type="match status" value="1"/>
</dbReference>
<dbReference type="AlphaFoldDB" id="A0A9P5MRV2"/>
<dbReference type="InterPro" id="IPR027417">
    <property type="entry name" value="P-loop_NTPase"/>
</dbReference>
<accession>A0A9P5MRV2</accession>
<gene>
    <name evidence="4" type="ORF">DFH94DRAFT_672471</name>
</gene>
<dbReference type="Pfam" id="PF17109">
    <property type="entry name" value="Goodbye"/>
    <property type="match status" value="1"/>
</dbReference>
<keyword evidence="1" id="KW-0677">Repeat</keyword>
<evidence type="ECO:0000256" key="1">
    <source>
        <dbReference type="ARBA" id="ARBA00022737"/>
    </source>
</evidence>
<evidence type="ECO:0000259" key="3">
    <source>
        <dbReference type="Pfam" id="PF24883"/>
    </source>
</evidence>